<evidence type="ECO:0000313" key="2">
    <source>
        <dbReference type="WBParaSite" id="PS1159_v2.g576.t2"/>
    </source>
</evidence>
<reference evidence="2" key="1">
    <citation type="submission" date="2022-11" db="UniProtKB">
        <authorList>
            <consortium name="WormBaseParasite"/>
        </authorList>
    </citation>
    <scope>IDENTIFICATION</scope>
</reference>
<dbReference type="WBParaSite" id="PS1159_v2.g576.t2">
    <property type="protein sequence ID" value="PS1159_v2.g576.t2"/>
    <property type="gene ID" value="PS1159_v2.g576"/>
</dbReference>
<protein>
    <submittedName>
        <fullName evidence="2">Uncharacterized protein</fullName>
    </submittedName>
</protein>
<evidence type="ECO:0000313" key="1">
    <source>
        <dbReference type="Proteomes" id="UP000887580"/>
    </source>
</evidence>
<organism evidence="1 2">
    <name type="scientific">Panagrolaimus sp. PS1159</name>
    <dbReference type="NCBI Taxonomy" id="55785"/>
    <lineage>
        <taxon>Eukaryota</taxon>
        <taxon>Metazoa</taxon>
        <taxon>Ecdysozoa</taxon>
        <taxon>Nematoda</taxon>
        <taxon>Chromadorea</taxon>
        <taxon>Rhabditida</taxon>
        <taxon>Tylenchina</taxon>
        <taxon>Panagrolaimomorpha</taxon>
        <taxon>Panagrolaimoidea</taxon>
        <taxon>Panagrolaimidae</taxon>
        <taxon>Panagrolaimus</taxon>
    </lineage>
</organism>
<proteinExistence type="predicted"/>
<name>A0AC35GIT5_9BILA</name>
<sequence>MKPNSNNLTGLRKADIPNNQIHQDLHNPYQSLFNSINGHMIDQPCASNSWINGSSLNASSDKLAKYTNIDELTDFKKLCIFNLLESDDFKKLRIFNLPESDGYESSTIQEKRELLLAREFGINKEV</sequence>
<dbReference type="Proteomes" id="UP000887580">
    <property type="component" value="Unplaced"/>
</dbReference>
<accession>A0AC35GIT5</accession>